<organism evidence="2">
    <name type="scientific">mine drainage metagenome</name>
    <dbReference type="NCBI Taxonomy" id="410659"/>
    <lineage>
        <taxon>unclassified sequences</taxon>
        <taxon>metagenomes</taxon>
        <taxon>ecological metagenomes</taxon>
    </lineage>
</organism>
<comment type="caution">
    <text evidence="2">The sequence shown here is derived from an EMBL/GenBank/DDBJ whole genome shotgun (WGS) entry which is preliminary data.</text>
</comment>
<dbReference type="InterPro" id="IPR049514">
    <property type="entry name" value="Fic-like_C"/>
</dbReference>
<reference evidence="2" key="2">
    <citation type="journal article" date="2014" name="ISME J.">
        <title>Microbial stratification in low pH oxic and suboxic macroscopic growths along an acid mine drainage.</title>
        <authorList>
            <person name="Mendez-Garcia C."/>
            <person name="Mesa V."/>
            <person name="Sprenger R.R."/>
            <person name="Richter M."/>
            <person name="Diez M.S."/>
            <person name="Solano J."/>
            <person name="Bargiela R."/>
            <person name="Golyshina O.V."/>
            <person name="Manteca A."/>
            <person name="Ramos J.L."/>
            <person name="Gallego J.R."/>
            <person name="Llorente I."/>
            <person name="Martins Dos Santos V.A."/>
            <person name="Jensen O.N."/>
            <person name="Pelaez A.I."/>
            <person name="Sanchez J."/>
            <person name="Ferrer M."/>
        </authorList>
    </citation>
    <scope>NUCLEOTIDE SEQUENCE</scope>
</reference>
<sequence>VAGEVARLVVVCRGAMTRRALREALRLKGDDNFRRLYLLPALAAGLIEMTLPDKPNSRLQKYRLTAAGRQRVAALRTRDTP</sequence>
<accession>T1BHH2</accession>
<dbReference type="EMBL" id="AUZX01005090">
    <property type="protein sequence ID" value="EQD69087.1"/>
    <property type="molecule type" value="Genomic_DNA"/>
</dbReference>
<evidence type="ECO:0000259" key="1">
    <source>
        <dbReference type="Pfam" id="PF21247"/>
    </source>
</evidence>
<feature type="non-terminal residue" evidence="2">
    <location>
        <position position="1"/>
    </location>
</feature>
<dbReference type="Pfam" id="PF21247">
    <property type="entry name" value="Fic-like_C"/>
    <property type="match status" value="1"/>
</dbReference>
<protein>
    <submittedName>
        <fullName evidence="2">Filamentation induced by cAMP protein Fic</fullName>
    </submittedName>
</protein>
<evidence type="ECO:0000313" key="2">
    <source>
        <dbReference type="EMBL" id="EQD69087.1"/>
    </source>
</evidence>
<dbReference type="AlphaFoldDB" id="T1BHH2"/>
<gene>
    <name evidence="2" type="ORF">B1A_07039</name>
</gene>
<feature type="domain" description="Filamentation induced by cAMP protein Fic-like C-terminal" evidence="1">
    <location>
        <begin position="4"/>
        <end position="65"/>
    </location>
</feature>
<reference evidence="2" key="1">
    <citation type="submission" date="2013-08" db="EMBL/GenBank/DDBJ databases">
        <authorList>
            <person name="Mendez C."/>
            <person name="Richter M."/>
            <person name="Ferrer M."/>
            <person name="Sanchez J."/>
        </authorList>
    </citation>
    <scope>NUCLEOTIDE SEQUENCE</scope>
</reference>
<name>T1BHH2_9ZZZZ</name>
<proteinExistence type="predicted"/>